<dbReference type="Proteomes" id="UP000235786">
    <property type="component" value="Unassembled WGS sequence"/>
</dbReference>
<organism evidence="2 3">
    <name type="scientific">Hyaloscypha variabilis (strain UAMH 11265 / GT02V1 / F)</name>
    <name type="common">Meliniomyces variabilis</name>
    <dbReference type="NCBI Taxonomy" id="1149755"/>
    <lineage>
        <taxon>Eukaryota</taxon>
        <taxon>Fungi</taxon>
        <taxon>Dikarya</taxon>
        <taxon>Ascomycota</taxon>
        <taxon>Pezizomycotina</taxon>
        <taxon>Leotiomycetes</taxon>
        <taxon>Helotiales</taxon>
        <taxon>Hyaloscyphaceae</taxon>
        <taxon>Hyaloscypha</taxon>
        <taxon>Hyaloscypha variabilis</taxon>
    </lineage>
</organism>
<keyword evidence="3" id="KW-1185">Reference proteome</keyword>
<evidence type="ECO:0000313" key="3">
    <source>
        <dbReference type="Proteomes" id="UP000235786"/>
    </source>
</evidence>
<gene>
    <name evidence="2" type="ORF">L207DRAFT_26097</name>
</gene>
<protein>
    <submittedName>
        <fullName evidence="2">Uncharacterized protein</fullName>
    </submittedName>
</protein>
<feature type="chain" id="PRO_5014476256" evidence="1">
    <location>
        <begin position="23"/>
        <end position="115"/>
    </location>
</feature>
<feature type="signal peptide" evidence="1">
    <location>
        <begin position="1"/>
        <end position="22"/>
    </location>
</feature>
<dbReference type="EMBL" id="KZ613946">
    <property type="protein sequence ID" value="PMD39727.1"/>
    <property type="molecule type" value="Genomic_DNA"/>
</dbReference>
<reference evidence="2 3" key="1">
    <citation type="submission" date="2016-04" db="EMBL/GenBank/DDBJ databases">
        <title>A degradative enzymes factory behind the ericoid mycorrhizal symbiosis.</title>
        <authorList>
            <consortium name="DOE Joint Genome Institute"/>
            <person name="Martino E."/>
            <person name="Morin E."/>
            <person name="Grelet G."/>
            <person name="Kuo A."/>
            <person name="Kohler A."/>
            <person name="Daghino S."/>
            <person name="Barry K."/>
            <person name="Choi C."/>
            <person name="Cichocki N."/>
            <person name="Clum A."/>
            <person name="Copeland A."/>
            <person name="Hainaut M."/>
            <person name="Haridas S."/>
            <person name="Labutti K."/>
            <person name="Lindquist E."/>
            <person name="Lipzen A."/>
            <person name="Khouja H.-R."/>
            <person name="Murat C."/>
            <person name="Ohm R."/>
            <person name="Olson A."/>
            <person name="Spatafora J."/>
            <person name="Veneault-Fourrey C."/>
            <person name="Henrissat B."/>
            <person name="Grigoriev I."/>
            <person name="Martin F."/>
            <person name="Perotto S."/>
        </authorList>
    </citation>
    <scope>NUCLEOTIDE SEQUENCE [LARGE SCALE GENOMIC DNA]</scope>
    <source>
        <strain evidence="2 3">F</strain>
    </source>
</reference>
<evidence type="ECO:0000256" key="1">
    <source>
        <dbReference type="SAM" id="SignalP"/>
    </source>
</evidence>
<proteinExistence type="predicted"/>
<accession>A0A2J6RMJ6</accession>
<evidence type="ECO:0000313" key="2">
    <source>
        <dbReference type="EMBL" id="PMD39727.1"/>
    </source>
</evidence>
<name>A0A2J6RMJ6_HYAVF</name>
<keyword evidence="1" id="KW-0732">Signal</keyword>
<sequence>MRIFCFMRVRLLSLLAATGCLYKYLLDSRPIGMDFQSVFVVEGGGGVQGQGKPTLNVPSRTGDLKYVVAGSPSLVLIIMGRFPILLSRKRHAIWFSASFVVYHYGFQLPSDRKSY</sequence>
<dbReference type="AlphaFoldDB" id="A0A2J6RMJ6"/>